<keyword evidence="1" id="KW-0472">Membrane</keyword>
<feature type="transmembrane region" description="Helical" evidence="1">
    <location>
        <begin position="90"/>
        <end position="109"/>
    </location>
</feature>
<name>A0A3E1EXZ0_9FLAO</name>
<dbReference type="EMBL" id="QURB01000004">
    <property type="protein sequence ID" value="RFC54419.1"/>
    <property type="molecule type" value="Genomic_DNA"/>
</dbReference>
<keyword evidence="3" id="KW-1185">Reference proteome</keyword>
<feature type="transmembrane region" description="Helical" evidence="1">
    <location>
        <begin position="48"/>
        <end position="70"/>
    </location>
</feature>
<reference evidence="2 3" key="1">
    <citation type="submission" date="2018-08" db="EMBL/GenBank/DDBJ databases">
        <title>The draft genome squence of Brumimicrobium sp. N62.</title>
        <authorList>
            <person name="Du Z.-J."/>
            <person name="Luo H.-R."/>
        </authorList>
    </citation>
    <scope>NUCLEOTIDE SEQUENCE [LARGE SCALE GENOMIC DNA]</scope>
    <source>
        <strain evidence="2 3">N62</strain>
    </source>
</reference>
<dbReference type="AlphaFoldDB" id="A0A3E1EXZ0"/>
<keyword evidence="1" id="KW-1133">Transmembrane helix</keyword>
<keyword evidence="1" id="KW-0812">Transmembrane</keyword>
<gene>
    <name evidence="2" type="ORF">DXU93_08315</name>
</gene>
<organism evidence="2 3">
    <name type="scientific">Brumimicrobium aurantiacum</name>
    <dbReference type="NCBI Taxonomy" id="1737063"/>
    <lineage>
        <taxon>Bacteria</taxon>
        <taxon>Pseudomonadati</taxon>
        <taxon>Bacteroidota</taxon>
        <taxon>Flavobacteriia</taxon>
        <taxon>Flavobacteriales</taxon>
        <taxon>Crocinitomicaceae</taxon>
        <taxon>Brumimicrobium</taxon>
    </lineage>
</organism>
<evidence type="ECO:0000256" key="1">
    <source>
        <dbReference type="SAM" id="Phobius"/>
    </source>
</evidence>
<accession>A0A3E1EXZ0</accession>
<evidence type="ECO:0000313" key="3">
    <source>
        <dbReference type="Proteomes" id="UP000257127"/>
    </source>
</evidence>
<feature type="transmembrane region" description="Helical" evidence="1">
    <location>
        <begin position="15"/>
        <end position="36"/>
    </location>
</feature>
<proteinExistence type="predicted"/>
<comment type="caution">
    <text evidence="2">The sequence shown here is derived from an EMBL/GenBank/DDBJ whole genome shotgun (WGS) entry which is preliminary data.</text>
</comment>
<dbReference type="Proteomes" id="UP000257127">
    <property type="component" value="Unassembled WGS sequence"/>
</dbReference>
<evidence type="ECO:0000313" key="2">
    <source>
        <dbReference type="EMBL" id="RFC54419.1"/>
    </source>
</evidence>
<protein>
    <submittedName>
        <fullName evidence="2">Uncharacterized protein</fullName>
    </submittedName>
</protein>
<sequence length="117" mass="13534">MTYFTNTVFRYEEPAFLKLVYLLLLVVTISILATLDKSENATPQEKQNVFNSFVFSSVTGFFSGWVVHLYFVIQTVENKTSFMQLESEFWIYHCADLTLVISFAFAALMKVRPAIHK</sequence>